<dbReference type="STRING" id="1777143.AWB82_06979"/>
<dbReference type="Proteomes" id="UP000054596">
    <property type="component" value="Unassembled WGS sequence"/>
</dbReference>
<dbReference type="SUPFAM" id="SSF52343">
    <property type="entry name" value="Ferredoxin reductase-like, C-terminal NADP-linked domain"/>
    <property type="match status" value="1"/>
</dbReference>
<protein>
    <submittedName>
        <fullName evidence="1">Ferredoxin</fullName>
    </submittedName>
</protein>
<dbReference type="AlphaFoldDB" id="A0A158DNH7"/>
<organism evidence="1 2">
    <name type="scientific">Caballeronia glebae</name>
    <dbReference type="NCBI Taxonomy" id="1777143"/>
    <lineage>
        <taxon>Bacteria</taxon>
        <taxon>Pseudomonadati</taxon>
        <taxon>Pseudomonadota</taxon>
        <taxon>Betaproteobacteria</taxon>
        <taxon>Burkholderiales</taxon>
        <taxon>Burkholderiaceae</taxon>
        <taxon>Caballeronia</taxon>
    </lineage>
</organism>
<reference evidence="1" key="1">
    <citation type="submission" date="2016-01" db="EMBL/GenBank/DDBJ databases">
        <authorList>
            <person name="Peeters C."/>
        </authorList>
    </citation>
    <scope>NUCLEOTIDE SEQUENCE [LARGE SCALE GENOMIC DNA]</scope>
    <source>
        <strain evidence="1">LMG 29325</strain>
    </source>
</reference>
<keyword evidence="2" id="KW-1185">Reference proteome</keyword>
<evidence type="ECO:0000313" key="1">
    <source>
        <dbReference type="EMBL" id="SAK95970.1"/>
    </source>
</evidence>
<dbReference type="RefSeq" id="WP_235023574.1">
    <property type="nucleotide sequence ID" value="NZ_FCOJ02000103.1"/>
</dbReference>
<dbReference type="EMBL" id="FCOJ02000103">
    <property type="protein sequence ID" value="SAK95970.1"/>
    <property type="molecule type" value="Genomic_DNA"/>
</dbReference>
<accession>A0A158DNH7</accession>
<comment type="caution">
    <text evidence="1">The sequence shown here is derived from an EMBL/GenBank/DDBJ whole genome shotgun (WGS) entry which is preliminary data.</text>
</comment>
<name>A0A158DNH7_9BURK</name>
<dbReference type="InterPro" id="IPR039261">
    <property type="entry name" value="FNR_nucleotide-bd"/>
</dbReference>
<evidence type="ECO:0000313" key="2">
    <source>
        <dbReference type="Proteomes" id="UP000054596"/>
    </source>
</evidence>
<sequence>MRDNLMPVIECDETFVGIPQSPPIALNERVRSILYCGGPGAASIVGIAKRLASAGRKFEVHHFAQSTDRAAFRDEFDALRDHGKVYHHLDLTDDLFAQKSAFTMSPTHACTQIYCSGPPAFTDLVERQAREWVHASNIHKIVPGDSVTRRDTA</sequence>
<proteinExistence type="predicted"/>
<gene>
    <name evidence="1" type="ORF">AWB82_06979</name>
</gene>
<dbReference type="Gene3D" id="3.40.50.80">
    <property type="entry name" value="Nucleotide-binding domain of ferredoxin-NADP reductase (FNR) module"/>
    <property type="match status" value="1"/>
</dbReference>
<dbReference type="PRINTS" id="PR00409">
    <property type="entry name" value="PHDIOXRDTASE"/>
</dbReference>